<dbReference type="InterPro" id="IPR006521">
    <property type="entry name" value="Tail_protein_I"/>
</dbReference>
<dbReference type="EMBL" id="BK014946">
    <property type="protein sequence ID" value="DAD83873.1"/>
    <property type="molecule type" value="Genomic_DNA"/>
</dbReference>
<proteinExistence type="predicted"/>
<dbReference type="Pfam" id="PF09684">
    <property type="entry name" value="Tail_P2_I"/>
    <property type="match status" value="1"/>
</dbReference>
<dbReference type="NCBIfam" id="TIGR01634">
    <property type="entry name" value="tail_P2_I"/>
    <property type="match status" value="1"/>
</dbReference>
<sequence>MNNGLTAERMMDSFPLALQKDPKMVALAHSIANVLEQRLDEINLGQIYTRIDQLPEDLLDILAKDFAVDWYDHDYDLAAKRRTIKSAPYIHRHRGTAGAVLRGIRAIYPGSRLEEWWQYGGEPYHFRVMLDMSGSDASYVSTERVLWAIGYYKSLRSHNDGVYYQSTFGIEIVTSSGYIVYAVRRCGTFPKTATQGGISAGNIIIVTDEFGGSYAHPRTGQLDAGTFPATATQGRTAASEIEVLTVDNGGAYAPEKLAGTYPETATQGFDDAGYVVVQTADGSSTYAAPASGDLTAGLHPATATSGGTSGGGLVAEESGLGVSYIAKVCGSAPGINF</sequence>
<reference evidence="1" key="1">
    <citation type="journal article" date="2021" name="Proc. Natl. Acad. Sci. U.S.A.">
        <title>A Catalog of Tens of Thousands of Viruses from Human Metagenomes Reveals Hidden Associations with Chronic Diseases.</title>
        <authorList>
            <person name="Tisza M.J."/>
            <person name="Buck C.B."/>
        </authorList>
    </citation>
    <scope>NUCLEOTIDE SEQUENCE</scope>
    <source>
        <strain evidence="1">CtuSi15</strain>
    </source>
</reference>
<accession>A0A8S5MNI6</accession>
<name>A0A8S5MNI6_9CAUD</name>
<protein>
    <submittedName>
        <fullName evidence="1">Tail protein</fullName>
    </submittedName>
</protein>
<organism evidence="1">
    <name type="scientific">Myoviridae sp. ctuSi15</name>
    <dbReference type="NCBI Taxonomy" id="2826708"/>
    <lineage>
        <taxon>Viruses</taxon>
        <taxon>Duplodnaviria</taxon>
        <taxon>Heunggongvirae</taxon>
        <taxon>Uroviricota</taxon>
        <taxon>Caudoviricetes</taxon>
    </lineage>
</organism>
<evidence type="ECO:0000313" key="1">
    <source>
        <dbReference type="EMBL" id="DAD83873.1"/>
    </source>
</evidence>